<organism evidence="2 3">
    <name type="scientific">Oryza sativa subsp. japonica</name>
    <name type="common">Rice</name>
    <dbReference type="NCBI Taxonomy" id="39947"/>
    <lineage>
        <taxon>Eukaryota</taxon>
        <taxon>Viridiplantae</taxon>
        <taxon>Streptophyta</taxon>
        <taxon>Embryophyta</taxon>
        <taxon>Tracheophyta</taxon>
        <taxon>Spermatophyta</taxon>
        <taxon>Magnoliopsida</taxon>
        <taxon>Liliopsida</taxon>
        <taxon>Poales</taxon>
        <taxon>Poaceae</taxon>
        <taxon>BOP clade</taxon>
        <taxon>Oryzoideae</taxon>
        <taxon>Oryzeae</taxon>
        <taxon>Oryzinae</taxon>
        <taxon>Oryza</taxon>
        <taxon>Oryza sativa</taxon>
    </lineage>
</organism>
<name>A0A0P0VWV5_ORYSJ</name>
<reference evidence="3" key="1">
    <citation type="journal article" date="2005" name="Nature">
        <title>The map-based sequence of the rice genome.</title>
        <authorList>
            <consortium name="International rice genome sequencing project (IRGSP)"/>
            <person name="Matsumoto T."/>
            <person name="Wu J."/>
            <person name="Kanamori H."/>
            <person name="Katayose Y."/>
            <person name="Fujisawa M."/>
            <person name="Namiki N."/>
            <person name="Mizuno H."/>
            <person name="Yamamoto K."/>
            <person name="Antonio B.A."/>
            <person name="Baba T."/>
            <person name="Sakata K."/>
            <person name="Nagamura Y."/>
            <person name="Aoki H."/>
            <person name="Arikawa K."/>
            <person name="Arita K."/>
            <person name="Bito T."/>
            <person name="Chiden Y."/>
            <person name="Fujitsuka N."/>
            <person name="Fukunaka R."/>
            <person name="Hamada M."/>
            <person name="Harada C."/>
            <person name="Hayashi A."/>
            <person name="Hijishita S."/>
            <person name="Honda M."/>
            <person name="Hosokawa S."/>
            <person name="Ichikawa Y."/>
            <person name="Idonuma A."/>
            <person name="Iijima M."/>
            <person name="Ikeda M."/>
            <person name="Ikeno M."/>
            <person name="Ito K."/>
            <person name="Ito S."/>
            <person name="Ito T."/>
            <person name="Ito Y."/>
            <person name="Ito Y."/>
            <person name="Iwabuchi A."/>
            <person name="Kamiya K."/>
            <person name="Karasawa W."/>
            <person name="Kurita K."/>
            <person name="Katagiri S."/>
            <person name="Kikuta A."/>
            <person name="Kobayashi H."/>
            <person name="Kobayashi N."/>
            <person name="Machita K."/>
            <person name="Maehara T."/>
            <person name="Masukawa M."/>
            <person name="Mizubayashi T."/>
            <person name="Mukai Y."/>
            <person name="Nagasaki H."/>
            <person name="Nagata Y."/>
            <person name="Naito S."/>
            <person name="Nakashima M."/>
            <person name="Nakama Y."/>
            <person name="Nakamichi Y."/>
            <person name="Nakamura M."/>
            <person name="Meguro A."/>
            <person name="Negishi M."/>
            <person name="Ohta I."/>
            <person name="Ohta T."/>
            <person name="Okamoto M."/>
            <person name="Ono N."/>
            <person name="Saji S."/>
            <person name="Sakaguchi M."/>
            <person name="Sakai K."/>
            <person name="Shibata M."/>
            <person name="Shimokawa T."/>
            <person name="Song J."/>
            <person name="Takazaki Y."/>
            <person name="Terasawa K."/>
            <person name="Tsugane M."/>
            <person name="Tsuji K."/>
            <person name="Ueda S."/>
            <person name="Waki K."/>
            <person name="Yamagata H."/>
            <person name="Yamamoto M."/>
            <person name="Yamamoto S."/>
            <person name="Yamane H."/>
            <person name="Yoshiki S."/>
            <person name="Yoshihara R."/>
            <person name="Yukawa K."/>
            <person name="Zhong H."/>
            <person name="Yano M."/>
            <person name="Yuan Q."/>
            <person name="Ouyang S."/>
            <person name="Liu J."/>
            <person name="Jones K.M."/>
            <person name="Gansberger K."/>
            <person name="Moffat K."/>
            <person name="Hill J."/>
            <person name="Bera J."/>
            <person name="Fadrosh D."/>
            <person name="Jin S."/>
            <person name="Johri S."/>
            <person name="Kim M."/>
            <person name="Overton L."/>
            <person name="Reardon M."/>
            <person name="Tsitrin T."/>
            <person name="Vuong H."/>
            <person name="Weaver B."/>
            <person name="Ciecko A."/>
            <person name="Tallon L."/>
            <person name="Jackson J."/>
            <person name="Pai G."/>
            <person name="Aken S.V."/>
            <person name="Utterback T."/>
            <person name="Reidmuller S."/>
            <person name="Feldblyum T."/>
            <person name="Hsiao J."/>
            <person name="Zismann V."/>
            <person name="Iobst S."/>
            <person name="de Vazeille A.R."/>
            <person name="Buell C.R."/>
            <person name="Ying K."/>
            <person name="Li Y."/>
            <person name="Lu T."/>
            <person name="Huang Y."/>
            <person name="Zhao Q."/>
            <person name="Feng Q."/>
            <person name="Zhang L."/>
            <person name="Zhu J."/>
            <person name="Weng Q."/>
            <person name="Mu J."/>
            <person name="Lu Y."/>
            <person name="Fan D."/>
            <person name="Liu Y."/>
            <person name="Guan J."/>
            <person name="Zhang Y."/>
            <person name="Yu S."/>
            <person name="Liu X."/>
            <person name="Zhang Y."/>
            <person name="Hong G."/>
            <person name="Han B."/>
            <person name="Choisne N."/>
            <person name="Demange N."/>
            <person name="Orjeda G."/>
            <person name="Samain S."/>
            <person name="Cattolico L."/>
            <person name="Pelletier E."/>
            <person name="Couloux A."/>
            <person name="Segurens B."/>
            <person name="Wincker P."/>
            <person name="D'Hont A."/>
            <person name="Scarpelli C."/>
            <person name="Weissenbach J."/>
            <person name="Salanoubat M."/>
            <person name="Quetier F."/>
            <person name="Yu Y."/>
            <person name="Kim H.R."/>
            <person name="Rambo T."/>
            <person name="Currie J."/>
            <person name="Collura K."/>
            <person name="Luo M."/>
            <person name="Yang T."/>
            <person name="Ammiraju J.S.S."/>
            <person name="Engler F."/>
            <person name="Soderlund C."/>
            <person name="Wing R.A."/>
            <person name="Palmer L.E."/>
            <person name="de la Bastide M."/>
            <person name="Spiegel L."/>
            <person name="Nascimento L."/>
            <person name="Zutavern T."/>
            <person name="O'Shaughnessy A."/>
            <person name="Dike S."/>
            <person name="Dedhia N."/>
            <person name="Preston R."/>
            <person name="Balija V."/>
            <person name="McCombie W.R."/>
            <person name="Chow T."/>
            <person name="Chen H."/>
            <person name="Chung M."/>
            <person name="Chen C."/>
            <person name="Shaw J."/>
            <person name="Wu H."/>
            <person name="Hsiao K."/>
            <person name="Chao Y."/>
            <person name="Chu M."/>
            <person name="Cheng C."/>
            <person name="Hour A."/>
            <person name="Lee P."/>
            <person name="Lin S."/>
            <person name="Lin Y."/>
            <person name="Liou J."/>
            <person name="Liu S."/>
            <person name="Hsing Y."/>
            <person name="Raghuvanshi S."/>
            <person name="Mohanty A."/>
            <person name="Bharti A.K."/>
            <person name="Gaur A."/>
            <person name="Gupta V."/>
            <person name="Kumar D."/>
            <person name="Ravi V."/>
            <person name="Vij S."/>
            <person name="Kapur A."/>
            <person name="Khurana P."/>
            <person name="Khurana P."/>
            <person name="Khurana J.P."/>
            <person name="Tyagi A.K."/>
            <person name="Gaikwad K."/>
            <person name="Singh A."/>
            <person name="Dalal V."/>
            <person name="Srivastava S."/>
            <person name="Dixit A."/>
            <person name="Pal A.K."/>
            <person name="Ghazi I.A."/>
            <person name="Yadav M."/>
            <person name="Pandit A."/>
            <person name="Bhargava A."/>
            <person name="Sureshbabu K."/>
            <person name="Batra K."/>
            <person name="Sharma T.R."/>
            <person name="Mohapatra T."/>
            <person name="Singh N.K."/>
            <person name="Messing J."/>
            <person name="Nelson A.B."/>
            <person name="Fuks G."/>
            <person name="Kavchok S."/>
            <person name="Keizer G."/>
            <person name="Linton E."/>
            <person name="Llaca V."/>
            <person name="Song R."/>
            <person name="Tanyolac B."/>
            <person name="Young S."/>
            <person name="Ho-Il K."/>
            <person name="Hahn J.H."/>
            <person name="Sangsakoo G."/>
            <person name="Vanavichit A."/>
            <person name="de Mattos Luiz.A.T."/>
            <person name="Zimmer P.D."/>
            <person name="Malone G."/>
            <person name="Dellagostin O."/>
            <person name="de Oliveira A.C."/>
            <person name="Bevan M."/>
            <person name="Bancroft I."/>
            <person name="Minx P."/>
            <person name="Cordum H."/>
            <person name="Wilson R."/>
            <person name="Cheng Z."/>
            <person name="Jin W."/>
            <person name="Jiang J."/>
            <person name="Leong S.A."/>
            <person name="Iwama H."/>
            <person name="Gojobori T."/>
            <person name="Itoh T."/>
            <person name="Niimura Y."/>
            <person name="Fujii Y."/>
            <person name="Habara T."/>
            <person name="Sakai H."/>
            <person name="Sato Y."/>
            <person name="Wilson G."/>
            <person name="Kumar K."/>
            <person name="McCouch S."/>
            <person name="Juretic N."/>
            <person name="Hoen D."/>
            <person name="Wright S."/>
            <person name="Bruskiewich R."/>
            <person name="Bureau T."/>
            <person name="Miyao A."/>
            <person name="Hirochika H."/>
            <person name="Nishikawa T."/>
            <person name="Kadowaki K."/>
            <person name="Sugiura M."/>
            <person name="Burr B."/>
            <person name="Sasaki T."/>
        </authorList>
    </citation>
    <scope>NUCLEOTIDE SEQUENCE [LARGE SCALE GENOMIC DNA]</scope>
    <source>
        <strain evidence="3">cv. Nipponbare</strain>
    </source>
</reference>
<dbReference type="AlphaFoldDB" id="A0A0P0VWV5"/>
<evidence type="ECO:0000256" key="1">
    <source>
        <dbReference type="SAM" id="MobiDB-lite"/>
    </source>
</evidence>
<feature type="non-terminal residue" evidence="2">
    <location>
        <position position="1"/>
    </location>
</feature>
<dbReference type="PaxDb" id="39947-A0A0P0VWV5"/>
<reference evidence="2 3" key="2">
    <citation type="journal article" date="2013" name="Plant Cell Physiol.">
        <title>Rice Annotation Project Database (RAP-DB): an integrative and interactive database for rice genomics.</title>
        <authorList>
            <person name="Sakai H."/>
            <person name="Lee S.S."/>
            <person name="Tanaka T."/>
            <person name="Numa H."/>
            <person name="Kim J."/>
            <person name="Kawahara Y."/>
            <person name="Wakimoto H."/>
            <person name="Yang C.C."/>
            <person name="Iwamoto M."/>
            <person name="Abe T."/>
            <person name="Yamada Y."/>
            <person name="Muto A."/>
            <person name="Inokuchi H."/>
            <person name="Ikemura T."/>
            <person name="Matsumoto T."/>
            <person name="Sasaki T."/>
            <person name="Itoh T."/>
        </authorList>
    </citation>
    <scope>NUCLEOTIDE SEQUENCE [LARGE SCALE GENOMIC DNA]</scope>
    <source>
        <strain evidence="3">cv. Nipponbare</strain>
    </source>
</reference>
<sequence>DSDRNINAKQRIAKRRKNTVMTV</sequence>
<proteinExistence type="predicted"/>
<feature type="region of interest" description="Disordered" evidence="1">
    <location>
        <begin position="1"/>
        <end position="23"/>
    </location>
</feature>
<feature type="compositionally biased region" description="Basic residues" evidence="1">
    <location>
        <begin position="11"/>
        <end position="23"/>
    </location>
</feature>
<evidence type="ECO:0000313" key="2">
    <source>
        <dbReference type="EMBL" id="BAS83959.1"/>
    </source>
</evidence>
<gene>
    <name evidence="2" type="ordered locus">Os03g0323100</name>
    <name evidence="2" type="ORF">OSNPB_030323100</name>
</gene>
<dbReference type="Gramene" id="Os03t0323100-01">
    <property type="protein sequence ID" value="Os03t0323100-01"/>
    <property type="gene ID" value="Os03g0323100"/>
</dbReference>
<dbReference type="Proteomes" id="UP000059680">
    <property type="component" value="Chromosome 3"/>
</dbReference>
<evidence type="ECO:0000313" key="3">
    <source>
        <dbReference type="Proteomes" id="UP000059680"/>
    </source>
</evidence>
<protein>
    <submittedName>
        <fullName evidence="2">Os03g0323100 protein</fullName>
    </submittedName>
</protein>
<accession>A0A0P0VWV5</accession>
<dbReference type="InParanoid" id="A0A0P0VWV5"/>
<keyword evidence="3" id="KW-1185">Reference proteome</keyword>
<reference evidence="2 3" key="3">
    <citation type="journal article" date="2013" name="Rice">
        <title>Improvement of the Oryza sativa Nipponbare reference genome using next generation sequence and optical map data.</title>
        <authorList>
            <person name="Kawahara Y."/>
            <person name="de la Bastide M."/>
            <person name="Hamilton J.P."/>
            <person name="Kanamori H."/>
            <person name="McCombie W.R."/>
            <person name="Ouyang S."/>
            <person name="Schwartz D.C."/>
            <person name="Tanaka T."/>
            <person name="Wu J."/>
            <person name="Zhou S."/>
            <person name="Childs K.L."/>
            <person name="Davidson R.M."/>
            <person name="Lin H."/>
            <person name="Quesada-Ocampo L."/>
            <person name="Vaillancourt B."/>
            <person name="Sakai H."/>
            <person name="Lee S.S."/>
            <person name="Kim J."/>
            <person name="Numa H."/>
            <person name="Itoh T."/>
            <person name="Buell C.R."/>
            <person name="Matsumoto T."/>
        </authorList>
    </citation>
    <scope>NUCLEOTIDE SEQUENCE [LARGE SCALE GENOMIC DNA]</scope>
    <source>
        <strain evidence="3">cv. Nipponbare</strain>
    </source>
</reference>
<dbReference type="EMBL" id="AP014959">
    <property type="protein sequence ID" value="BAS83959.1"/>
    <property type="molecule type" value="Genomic_DNA"/>
</dbReference>